<feature type="signal peptide" evidence="2">
    <location>
        <begin position="1"/>
        <end position="22"/>
    </location>
</feature>
<keyword evidence="1" id="KW-0812">Transmembrane</keyword>
<feature type="transmembrane region" description="Helical" evidence="1">
    <location>
        <begin position="206"/>
        <end position="230"/>
    </location>
</feature>
<evidence type="ECO:0000313" key="3">
    <source>
        <dbReference type="EMBL" id="KAG9270046.1"/>
    </source>
</evidence>
<evidence type="ECO:0000313" key="4">
    <source>
        <dbReference type="Proteomes" id="UP000752171"/>
    </source>
</evidence>
<keyword evidence="1" id="KW-1133">Transmembrane helix</keyword>
<proteinExistence type="predicted"/>
<accession>A0A8T2LKW5</accession>
<protein>
    <submittedName>
        <fullName evidence="3">Uncharacterized protein</fullName>
    </submittedName>
</protein>
<gene>
    <name evidence="3" type="ORF">AMEX_G14956</name>
</gene>
<dbReference type="EMBL" id="JAICCE010000012">
    <property type="protein sequence ID" value="KAG9270046.1"/>
    <property type="molecule type" value="Genomic_DNA"/>
</dbReference>
<keyword evidence="1" id="KW-0472">Membrane</keyword>
<name>A0A8T2LKW5_ASTMX</name>
<dbReference type="AlphaFoldDB" id="A0A8T2LKW5"/>
<keyword evidence="2" id="KW-0732">Signal</keyword>
<organism evidence="3 4">
    <name type="scientific">Astyanax mexicanus</name>
    <name type="common">Blind cave fish</name>
    <name type="synonym">Astyanax fasciatus mexicanus</name>
    <dbReference type="NCBI Taxonomy" id="7994"/>
    <lineage>
        <taxon>Eukaryota</taxon>
        <taxon>Metazoa</taxon>
        <taxon>Chordata</taxon>
        <taxon>Craniata</taxon>
        <taxon>Vertebrata</taxon>
        <taxon>Euteleostomi</taxon>
        <taxon>Actinopterygii</taxon>
        <taxon>Neopterygii</taxon>
        <taxon>Teleostei</taxon>
        <taxon>Ostariophysi</taxon>
        <taxon>Characiformes</taxon>
        <taxon>Characoidei</taxon>
        <taxon>Acestrorhamphidae</taxon>
        <taxon>Acestrorhamphinae</taxon>
        <taxon>Astyanax</taxon>
    </lineage>
</organism>
<reference evidence="3 4" key="1">
    <citation type="submission" date="2021-07" db="EMBL/GenBank/DDBJ databases">
        <authorList>
            <person name="Imarazene B."/>
            <person name="Zahm M."/>
            <person name="Klopp C."/>
            <person name="Cabau C."/>
            <person name="Beille S."/>
            <person name="Jouanno E."/>
            <person name="Castinel A."/>
            <person name="Lluch J."/>
            <person name="Gil L."/>
            <person name="Kuchtly C."/>
            <person name="Lopez Roques C."/>
            <person name="Donnadieu C."/>
            <person name="Parrinello H."/>
            <person name="Journot L."/>
            <person name="Du K."/>
            <person name="Schartl M."/>
            <person name="Retaux S."/>
            <person name="Guiguen Y."/>
        </authorList>
    </citation>
    <scope>NUCLEOTIDE SEQUENCE [LARGE SCALE GENOMIC DNA]</scope>
    <source>
        <strain evidence="3">Pach_M1</strain>
        <tissue evidence="3">Testis</tissue>
    </source>
</reference>
<evidence type="ECO:0000256" key="2">
    <source>
        <dbReference type="SAM" id="SignalP"/>
    </source>
</evidence>
<dbReference type="Proteomes" id="UP000752171">
    <property type="component" value="Unassembled WGS sequence"/>
</dbReference>
<feature type="chain" id="PRO_5035862611" evidence="2">
    <location>
        <begin position="23"/>
        <end position="252"/>
    </location>
</feature>
<sequence length="252" mass="28602">MQSTALTLSVAILLVFLASSSSYDDDATSLPYWMTTYYVRTIIEPDWLEETTLPHWMNPYYFTTTEEPDWLEETLESESVTPTPLPYFRILDYFETTQPAYMVTSDIPDPSVEVYQQVGNSKSLIVVCQFKMKTSVSSFHLSVRNGDGKRMLNNPACIAETTCVFNITTTSPVSFTCVHVVSARTDIQTQLSDVFIYQPYKQVSPAYIGFASFIGVGLVILVIMLVVTTLKTRRKVSRQEVKENVYEHTEIV</sequence>
<comment type="caution">
    <text evidence="3">The sequence shown here is derived from an EMBL/GenBank/DDBJ whole genome shotgun (WGS) entry which is preliminary data.</text>
</comment>
<evidence type="ECO:0000256" key="1">
    <source>
        <dbReference type="SAM" id="Phobius"/>
    </source>
</evidence>